<dbReference type="InterPro" id="IPR045916">
    <property type="entry name" value="DUF5777"/>
</dbReference>
<accession>A0ABW3CXJ9</accession>
<dbReference type="Pfam" id="PF19089">
    <property type="entry name" value="DUF5777"/>
    <property type="match status" value="1"/>
</dbReference>
<dbReference type="RefSeq" id="WP_386404841.1">
    <property type="nucleotide sequence ID" value="NZ_JBHTJH010000004.1"/>
</dbReference>
<gene>
    <name evidence="3" type="ORF">ACFQ1M_05095</name>
</gene>
<dbReference type="Proteomes" id="UP001596978">
    <property type="component" value="Unassembled WGS sequence"/>
</dbReference>
<keyword evidence="4" id="KW-1185">Reference proteome</keyword>
<organism evidence="3 4">
    <name type="scientific">Sungkyunkwania multivorans</name>
    <dbReference type="NCBI Taxonomy" id="1173618"/>
    <lineage>
        <taxon>Bacteria</taxon>
        <taxon>Pseudomonadati</taxon>
        <taxon>Bacteroidota</taxon>
        <taxon>Flavobacteriia</taxon>
        <taxon>Flavobacteriales</taxon>
        <taxon>Flavobacteriaceae</taxon>
        <taxon>Sungkyunkwania</taxon>
    </lineage>
</organism>
<keyword evidence="1" id="KW-0732">Signal</keyword>
<dbReference type="EMBL" id="JBHTJH010000004">
    <property type="protein sequence ID" value="MFD0861572.1"/>
    <property type="molecule type" value="Genomic_DNA"/>
</dbReference>
<reference evidence="4" key="1">
    <citation type="journal article" date="2019" name="Int. J. Syst. Evol. Microbiol.">
        <title>The Global Catalogue of Microorganisms (GCM) 10K type strain sequencing project: providing services to taxonomists for standard genome sequencing and annotation.</title>
        <authorList>
            <consortium name="The Broad Institute Genomics Platform"/>
            <consortium name="The Broad Institute Genome Sequencing Center for Infectious Disease"/>
            <person name="Wu L."/>
            <person name="Ma J."/>
        </authorList>
    </citation>
    <scope>NUCLEOTIDE SEQUENCE [LARGE SCALE GENOMIC DNA]</scope>
    <source>
        <strain evidence="4">CCUG 62952</strain>
    </source>
</reference>
<proteinExistence type="predicted"/>
<comment type="caution">
    <text evidence="3">The sequence shown here is derived from an EMBL/GenBank/DDBJ whole genome shotgun (WGS) entry which is preliminary data.</text>
</comment>
<evidence type="ECO:0000259" key="2">
    <source>
        <dbReference type="Pfam" id="PF19089"/>
    </source>
</evidence>
<sequence>MRTRIFSLLLLLSAATSSVVAQDLLEILDNERKVTSEYTTATFKFSRITFGHAVETRKDGTLDVFVSSRFWNTPADRSQSFFAERLSSRIAIEYGLSDRFLVGVGGTTFDGRFDGFLKYKLLRQRADGKGSPFSMSLFQNMSYFSEGLAANGFDVEDSNRTSFTTQLLIARKFSPRFSFQLSPTFVHRGLVYEEEDPQSHFALGFGGRYRLGGHVFLVSEYYYVANPIRSVDTYGAFSLGVNWELSDVMLQFMLTNAQSMVEDAFIVDTRNNFNFKAPNLNFGFHFTYTFHLKKELKLAE</sequence>
<feature type="chain" id="PRO_5046046958" evidence="1">
    <location>
        <begin position="22"/>
        <end position="300"/>
    </location>
</feature>
<evidence type="ECO:0000313" key="4">
    <source>
        <dbReference type="Proteomes" id="UP001596978"/>
    </source>
</evidence>
<name>A0ABW3CXJ9_9FLAO</name>
<feature type="domain" description="DUF5777" evidence="2">
    <location>
        <begin position="43"/>
        <end position="290"/>
    </location>
</feature>
<evidence type="ECO:0000256" key="1">
    <source>
        <dbReference type="SAM" id="SignalP"/>
    </source>
</evidence>
<protein>
    <submittedName>
        <fullName evidence="3">DUF5777 family beta-barrel protein</fullName>
    </submittedName>
</protein>
<evidence type="ECO:0000313" key="3">
    <source>
        <dbReference type="EMBL" id="MFD0861572.1"/>
    </source>
</evidence>
<feature type="signal peptide" evidence="1">
    <location>
        <begin position="1"/>
        <end position="21"/>
    </location>
</feature>